<dbReference type="Proteomes" id="UP001651690">
    <property type="component" value="Unassembled WGS sequence"/>
</dbReference>
<protein>
    <submittedName>
        <fullName evidence="1">Uncharacterized protein</fullName>
    </submittedName>
</protein>
<dbReference type="RefSeq" id="WP_255062890.1">
    <property type="nucleotide sequence ID" value="NZ_JANDBD010000010.1"/>
</dbReference>
<name>A0ABT1M7I3_9MYCO</name>
<keyword evidence="2" id="KW-1185">Reference proteome</keyword>
<organism evidence="1 2">
    <name type="scientific">Mycolicibacterium arenosum</name>
    <dbReference type="NCBI Taxonomy" id="2952157"/>
    <lineage>
        <taxon>Bacteria</taxon>
        <taxon>Bacillati</taxon>
        <taxon>Actinomycetota</taxon>
        <taxon>Actinomycetes</taxon>
        <taxon>Mycobacteriales</taxon>
        <taxon>Mycobacteriaceae</taxon>
        <taxon>Mycolicibacterium</taxon>
    </lineage>
</organism>
<proteinExistence type="predicted"/>
<sequence>MTTHSVWTDRTFEPLAAGQPWAHVRPGWSTRLRARLLARRLDRRIDADADVRPGSVLAAHRYRLSTRRERTDLARSLTLVVRDAVEGPDVLNPRVAVRTPEVLRHRELIEDVRRRLAGPAPVRVRGMARLRLLLADGRGPLYRQNAGSLSAALRGVLAAL</sequence>
<evidence type="ECO:0000313" key="2">
    <source>
        <dbReference type="Proteomes" id="UP001651690"/>
    </source>
</evidence>
<accession>A0ABT1M7I3</accession>
<dbReference type="EMBL" id="JANDBD010000010">
    <property type="protein sequence ID" value="MCP9275138.1"/>
    <property type="molecule type" value="Genomic_DNA"/>
</dbReference>
<reference evidence="1 2" key="1">
    <citation type="submission" date="2022-06" db="EMBL/GenBank/DDBJ databases">
        <title>Mycolicibacterium sp. CAU 1645 isolated from seawater.</title>
        <authorList>
            <person name="Kim W."/>
        </authorList>
    </citation>
    <scope>NUCLEOTIDE SEQUENCE [LARGE SCALE GENOMIC DNA]</scope>
    <source>
        <strain evidence="1 2">CAU 1645</strain>
    </source>
</reference>
<evidence type="ECO:0000313" key="1">
    <source>
        <dbReference type="EMBL" id="MCP9275138.1"/>
    </source>
</evidence>
<comment type="caution">
    <text evidence="1">The sequence shown here is derived from an EMBL/GenBank/DDBJ whole genome shotgun (WGS) entry which is preliminary data.</text>
</comment>
<gene>
    <name evidence="1" type="ORF">NM203_23380</name>
</gene>